<keyword evidence="5 8" id="KW-0812">Transmembrane</keyword>
<keyword evidence="10" id="KW-1185">Reference proteome</keyword>
<dbReference type="EMBL" id="CP002582">
    <property type="protein sequence ID" value="ADZ82618.1"/>
    <property type="molecule type" value="Genomic_DNA"/>
</dbReference>
<dbReference type="AlphaFoldDB" id="F2JQ70"/>
<dbReference type="PANTHER" id="PTHR30269">
    <property type="entry name" value="TRANSMEMBRANE PROTEIN YFCA"/>
    <property type="match status" value="1"/>
</dbReference>
<evidence type="ECO:0000256" key="7">
    <source>
        <dbReference type="ARBA" id="ARBA00023136"/>
    </source>
</evidence>
<keyword evidence="7 8" id="KW-0472">Membrane</keyword>
<dbReference type="STRING" id="642492.Clole_0885"/>
<dbReference type="InterPro" id="IPR002781">
    <property type="entry name" value="TM_pro_TauE-like"/>
</dbReference>
<sequence length="255" mass="26824">MEEIIKNLFIVCPLVFIAGFVDAVAGGGGLISLPAYMMTGMPIHMAAGSNKFSASCGTIIAAGKYIKSGKIKWKIAIYSAIGAIIGSTIGTKLALYISEKHLKVLMLVALPLVALFIMTQKNLGEQLEERSLGAIKLISLSGMIGVIIGCYDGLIGPGTGTFMILGFSGLLRLDLVTSSGCAKVSNLASNLTSVVLYFIEGKVIFILAIPAAVCSIVGAYMGAKFAIKGGAKKVRYVIFVVIGLLFVKLLYDLLM</sequence>
<evidence type="ECO:0000256" key="1">
    <source>
        <dbReference type="ARBA" id="ARBA00004651"/>
    </source>
</evidence>
<feature type="transmembrane region" description="Helical" evidence="8">
    <location>
        <begin position="75"/>
        <end position="95"/>
    </location>
</feature>
<evidence type="ECO:0000256" key="6">
    <source>
        <dbReference type="ARBA" id="ARBA00022989"/>
    </source>
</evidence>
<dbReference type="eggNOG" id="COG0730">
    <property type="taxonomic scope" value="Bacteria"/>
</dbReference>
<accession>F2JQ70</accession>
<gene>
    <name evidence="9" type="ordered locus">Clole_0885</name>
</gene>
<comment type="similarity">
    <text evidence="2 8">Belongs to the 4-toluene sulfonate uptake permease (TSUP) (TC 2.A.102) family.</text>
</comment>
<feature type="transmembrane region" description="Helical" evidence="8">
    <location>
        <begin position="140"/>
        <end position="165"/>
    </location>
</feature>
<keyword evidence="3" id="KW-0813">Transport</keyword>
<dbReference type="Pfam" id="PF01925">
    <property type="entry name" value="TauE"/>
    <property type="match status" value="1"/>
</dbReference>
<evidence type="ECO:0000313" key="10">
    <source>
        <dbReference type="Proteomes" id="UP000008467"/>
    </source>
</evidence>
<feature type="transmembrane region" description="Helical" evidence="8">
    <location>
        <begin position="43"/>
        <end position="63"/>
    </location>
</feature>
<dbReference type="HOGENOM" id="CLU_045498_2_3_9"/>
<feature type="transmembrane region" description="Helical" evidence="8">
    <location>
        <begin position="234"/>
        <end position="251"/>
    </location>
</feature>
<feature type="transmembrane region" description="Helical" evidence="8">
    <location>
        <begin position="101"/>
        <end position="119"/>
    </location>
</feature>
<evidence type="ECO:0000256" key="5">
    <source>
        <dbReference type="ARBA" id="ARBA00022692"/>
    </source>
</evidence>
<feature type="transmembrane region" description="Helical" evidence="8">
    <location>
        <begin position="203"/>
        <end position="222"/>
    </location>
</feature>
<comment type="subcellular location">
    <subcellularLocation>
        <location evidence="1 8">Cell membrane</location>
        <topology evidence="1 8">Multi-pass membrane protein</topology>
    </subcellularLocation>
</comment>
<protein>
    <recommendedName>
        <fullName evidence="8">Probable membrane transporter protein</fullName>
    </recommendedName>
</protein>
<keyword evidence="6 8" id="KW-1133">Transmembrane helix</keyword>
<evidence type="ECO:0000256" key="2">
    <source>
        <dbReference type="ARBA" id="ARBA00009142"/>
    </source>
</evidence>
<dbReference type="Proteomes" id="UP000008467">
    <property type="component" value="Chromosome"/>
</dbReference>
<name>F2JQ70_CELLD</name>
<dbReference type="GO" id="GO:0005886">
    <property type="term" value="C:plasma membrane"/>
    <property type="evidence" value="ECO:0007669"/>
    <property type="project" value="UniProtKB-SubCell"/>
</dbReference>
<organism evidence="9 10">
    <name type="scientific">Cellulosilyticum lentocellum (strain ATCC 49066 / DSM 5427 / NCIMB 11756 / RHM5)</name>
    <name type="common">Clostridium lentocellum</name>
    <dbReference type="NCBI Taxonomy" id="642492"/>
    <lineage>
        <taxon>Bacteria</taxon>
        <taxon>Bacillati</taxon>
        <taxon>Bacillota</taxon>
        <taxon>Clostridia</taxon>
        <taxon>Lachnospirales</taxon>
        <taxon>Cellulosilyticaceae</taxon>
        <taxon>Cellulosilyticum</taxon>
    </lineage>
</organism>
<dbReference type="InterPro" id="IPR052017">
    <property type="entry name" value="TSUP"/>
</dbReference>
<dbReference type="RefSeq" id="WP_013655919.1">
    <property type="nucleotide sequence ID" value="NC_015275.1"/>
</dbReference>
<evidence type="ECO:0000256" key="4">
    <source>
        <dbReference type="ARBA" id="ARBA00022475"/>
    </source>
</evidence>
<feature type="transmembrane region" description="Helical" evidence="8">
    <location>
        <begin position="7"/>
        <end position="31"/>
    </location>
</feature>
<evidence type="ECO:0000256" key="8">
    <source>
        <dbReference type="RuleBase" id="RU363041"/>
    </source>
</evidence>
<dbReference type="KEGG" id="cle:Clole_0885"/>
<evidence type="ECO:0000313" key="9">
    <source>
        <dbReference type="EMBL" id="ADZ82618.1"/>
    </source>
</evidence>
<evidence type="ECO:0000256" key="3">
    <source>
        <dbReference type="ARBA" id="ARBA00022448"/>
    </source>
</evidence>
<keyword evidence="4 8" id="KW-1003">Cell membrane</keyword>
<reference evidence="9 10" key="1">
    <citation type="journal article" date="2011" name="J. Bacteriol.">
        <title>Complete genome sequence of the cellulose-degrading bacterium Cellulosilyticum lentocellum.</title>
        <authorList>
            <consortium name="US DOE Joint Genome Institute"/>
            <person name="Miller D.A."/>
            <person name="Suen G."/>
            <person name="Bruce D."/>
            <person name="Copeland A."/>
            <person name="Cheng J.F."/>
            <person name="Detter C."/>
            <person name="Goodwin L.A."/>
            <person name="Han C.S."/>
            <person name="Hauser L.J."/>
            <person name="Land M.L."/>
            <person name="Lapidus A."/>
            <person name="Lucas S."/>
            <person name="Meincke L."/>
            <person name="Pitluck S."/>
            <person name="Tapia R."/>
            <person name="Teshima H."/>
            <person name="Woyke T."/>
            <person name="Fox B.G."/>
            <person name="Angert E.R."/>
            <person name="Currie C.R."/>
        </authorList>
    </citation>
    <scope>NUCLEOTIDE SEQUENCE [LARGE SCALE GENOMIC DNA]</scope>
    <source>
        <strain evidence="10">ATCC 49066 / DSM 5427 / NCIMB 11756 / RHM5</strain>
    </source>
</reference>
<proteinExistence type="inferred from homology"/>
<dbReference type="PANTHER" id="PTHR30269:SF0">
    <property type="entry name" value="MEMBRANE TRANSPORTER PROTEIN YFCA-RELATED"/>
    <property type="match status" value="1"/>
</dbReference>